<gene>
    <name evidence="4" type="primary">LOC104581456</name>
    <name evidence="3" type="ORF">BRADI_5g25185v3</name>
</gene>
<evidence type="ECO:0000259" key="2">
    <source>
        <dbReference type="Pfam" id="PF23622"/>
    </source>
</evidence>
<keyword evidence="5" id="KW-1185">Reference proteome</keyword>
<dbReference type="SUPFAM" id="SSF52047">
    <property type="entry name" value="RNI-like"/>
    <property type="match status" value="1"/>
</dbReference>
<accession>A0A0Q3EBL5</accession>
<dbReference type="Pfam" id="PF00646">
    <property type="entry name" value="F-box"/>
    <property type="match status" value="1"/>
</dbReference>
<evidence type="ECO:0000259" key="1">
    <source>
        <dbReference type="Pfam" id="PF00646"/>
    </source>
</evidence>
<dbReference type="GeneID" id="104581456"/>
<proteinExistence type="predicted"/>
<reference evidence="3 4" key="1">
    <citation type="journal article" date="2010" name="Nature">
        <title>Genome sequencing and analysis of the model grass Brachypodium distachyon.</title>
        <authorList>
            <consortium name="International Brachypodium Initiative"/>
        </authorList>
    </citation>
    <scope>NUCLEOTIDE SEQUENCE [LARGE SCALE GENOMIC DNA]</scope>
    <source>
        <strain evidence="3">Bd21</strain>
        <strain evidence="4">cv. Bd21</strain>
    </source>
</reference>
<reference evidence="4" key="3">
    <citation type="submission" date="2018-08" db="UniProtKB">
        <authorList>
            <consortium name="EnsemblPlants"/>
        </authorList>
    </citation>
    <scope>IDENTIFICATION</scope>
    <source>
        <strain evidence="4">cv. Bd21</strain>
    </source>
</reference>
<reference evidence="3" key="2">
    <citation type="submission" date="2017-06" db="EMBL/GenBank/DDBJ databases">
        <title>WGS assembly of Brachypodium distachyon.</title>
        <authorList>
            <consortium name="The International Brachypodium Initiative"/>
            <person name="Lucas S."/>
            <person name="Harmon-Smith M."/>
            <person name="Lail K."/>
            <person name="Tice H."/>
            <person name="Grimwood J."/>
            <person name="Bruce D."/>
            <person name="Barry K."/>
            <person name="Shu S."/>
            <person name="Lindquist E."/>
            <person name="Wang M."/>
            <person name="Pitluck S."/>
            <person name="Vogel J.P."/>
            <person name="Garvin D.F."/>
            <person name="Mockler T.C."/>
            <person name="Schmutz J."/>
            <person name="Rokhsar D."/>
            <person name="Bevan M.W."/>
        </authorList>
    </citation>
    <scope>NUCLEOTIDE SEQUENCE</scope>
    <source>
        <strain evidence="3">Bd21</strain>
    </source>
</reference>
<feature type="domain" description="F-box" evidence="1">
    <location>
        <begin position="20"/>
        <end position="57"/>
    </location>
</feature>
<evidence type="ECO:0008006" key="6">
    <source>
        <dbReference type="Google" id="ProtNLM"/>
    </source>
</evidence>
<evidence type="ECO:0000313" key="4">
    <source>
        <dbReference type="EnsemblPlants" id="KQJ85151"/>
    </source>
</evidence>
<dbReference type="PANTHER" id="PTHR31900:SF30">
    <property type="entry name" value="SUPERFAMILY PROTEIN, PUTATIVE-RELATED"/>
    <property type="match status" value="1"/>
</dbReference>
<dbReference type="SUPFAM" id="SSF81383">
    <property type="entry name" value="F-box domain"/>
    <property type="match status" value="1"/>
</dbReference>
<dbReference type="KEGG" id="bdi:104581456"/>
<dbReference type="AlphaFoldDB" id="A0A0Q3EBL5"/>
<dbReference type="Proteomes" id="UP000008810">
    <property type="component" value="Chromosome 5"/>
</dbReference>
<dbReference type="RefSeq" id="XP_010227329.1">
    <property type="nucleotide sequence ID" value="XM_010229027.3"/>
</dbReference>
<dbReference type="Gene3D" id="3.80.10.10">
    <property type="entry name" value="Ribonuclease Inhibitor"/>
    <property type="match status" value="1"/>
</dbReference>
<evidence type="ECO:0000313" key="3">
    <source>
        <dbReference type="EMBL" id="KQJ85151.1"/>
    </source>
</evidence>
<dbReference type="PANTHER" id="PTHR31900">
    <property type="entry name" value="F-BOX/RNI SUPERFAMILY PROTEIN-RELATED"/>
    <property type="match status" value="1"/>
</dbReference>
<dbReference type="EMBL" id="CM000884">
    <property type="protein sequence ID" value="KQJ85151.1"/>
    <property type="molecule type" value="Genomic_DNA"/>
</dbReference>
<name>A0A0Q3EBL5_BRADI</name>
<feature type="domain" description="At1g61320/AtMIF1 LRR" evidence="2">
    <location>
        <begin position="172"/>
        <end position="465"/>
    </location>
</feature>
<dbReference type="InterPro" id="IPR001810">
    <property type="entry name" value="F-box_dom"/>
</dbReference>
<dbReference type="Pfam" id="PF23622">
    <property type="entry name" value="LRR_At1g61320_AtMIF1"/>
    <property type="match status" value="1"/>
</dbReference>
<dbReference type="Gramene" id="KQJ85151">
    <property type="protein sequence ID" value="KQJ85151"/>
    <property type="gene ID" value="BRADI_5g25185v3"/>
</dbReference>
<sequence length="485" mass="54863">MASRKKKRSSSSGEKRRDRISGLTDDVLGHVLSFLPNKEAGRAAALARRWRHVFGSVHTISLSEAERERAWDWDTFYFESEERKSCSYDLLDGVNTALLCRVRCAADGLPGPLRTLRIAFDDYHLWDEDAVDQWLAYALRHRRGGGGMPELHLDLCFLIDPVCTAAARSRTYKGTYVLPRRLFSCTSLRTLCLTHCQLELPAIIDMPFLETLRLTNLLDAETSIQRLISSCPRLVDLTLEALNELERLTILDKRLHRFMLRCCHNMKSVDIDASELRSFSYRGTMPAESLLCLHGSLLVPSWTIDLCKAPPKSGEAGFAGFARFLEKISDVKHLHLHRGSIANRFYASGGFPLFSSLTRLTLQGCIQSCETVMAVRIVLEQTPNLESLSLLMEEQLHGPAGLIVPDDRPSFSEVPCLQRQVMEIGMEGYEGSKAQKMLAKLLLRNALVLQRLHVVFVEGMKRKRRSRLETKLGEWAAANSEKIFR</sequence>
<dbReference type="InterPro" id="IPR055357">
    <property type="entry name" value="LRR_At1g61320_AtMIF1"/>
</dbReference>
<dbReference type="InterPro" id="IPR032675">
    <property type="entry name" value="LRR_dom_sf"/>
</dbReference>
<organism evidence="3">
    <name type="scientific">Brachypodium distachyon</name>
    <name type="common">Purple false brome</name>
    <name type="synonym">Trachynia distachya</name>
    <dbReference type="NCBI Taxonomy" id="15368"/>
    <lineage>
        <taxon>Eukaryota</taxon>
        <taxon>Viridiplantae</taxon>
        <taxon>Streptophyta</taxon>
        <taxon>Embryophyta</taxon>
        <taxon>Tracheophyta</taxon>
        <taxon>Spermatophyta</taxon>
        <taxon>Magnoliopsida</taxon>
        <taxon>Liliopsida</taxon>
        <taxon>Poales</taxon>
        <taxon>Poaceae</taxon>
        <taxon>BOP clade</taxon>
        <taxon>Pooideae</taxon>
        <taxon>Stipodae</taxon>
        <taxon>Brachypodieae</taxon>
        <taxon>Brachypodium</taxon>
    </lineage>
</organism>
<protein>
    <recommendedName>
        <fullName evidence="6">F-box domain-containing protein</fullName>
    </recommendedName>
</protein>
<dbReference type="InterPro" id="IPR050232">
    <property type="entry name" value="FBL13/AtMIF1-like"/>
</dbReference>
<dbReference type="OrthoDB" id="695856at2759"/>
<dbReference type="EnsemblPlants" id="KQJ85151">
    <property type="protein sequence ID" value="KQJ85151"/>
    <property type="gene ID" value="BRADI_5g25185v3"/>
</dbReference>
<evidence type="ECO:0000313" key="5">
    <source>
        <dbReference type="Proteomes" id="UP000008810"/>
    </source>
</evidence>
<dbReference type="InterPro" id="IPR036047">
    <property type="entry name" value="F-box-like_dom_sf"/>
</dbReference>